<evidence type="ECO:0000256" key="1">
    <source>
        <dbReference type="ARBA" id="ARBA00010928"/>
    </source>
</evidence>
<dbReference type="Gene3D" id="3.30.360.10">
    <property type="entry name" value="Dihydrodipicolinate Reductase, domain 2"/>
    <property type="match status" value="1"/>
</dbReference>
<dbReference type="Pfam" id="PF02894">
    <property type="entry name" value="GFO_IDH_MocA_C"/>
    <property type="match status" value="1"/>
</dbReference>
<dbReference type="GO" id="GO:0000166">
    <property type="term" value="F:nucleotide binding"/>
    <property type="evidence" value="ECO:0007669"/>
    <property type="project" value="InterPro"/>
</dbReference>
<dbReference type="STRING" id="1423815.FC27_GL001679"/>
<dbReference type="Gene3D" id="3.40.50.720">
    <property type="entry name" value="NAD(P)-binding Rossmann-like Domain"/>
    <property type="match status" value="1"/>
</dbReference>
<evidence type="ECO:0000313" key="4">
    <source>
        <dbReference type="EMBL" id="KRL67654.1"/>
    </source>
</evidence>
<evidence type="ECO:0000313" key="5">
    <source>
        <dbReference type="Proteomes" id="UP000051647"/>
    </source>
</evidence>
<reference evidence="4 5" key="1">
    <citation type="journal article" date="2015" name="Genome Announc.">
        <title>Expanding the biotechnology potential of lactobacilli through comparative genomics of 213 strains and associated genera.</title>
        <authorList>
            <person name="Sun Z."/>
            <person name="Harris H.M."/>
            <person name="McCann A."/>
            <person name="Guo C."/>
            <person name="Argimon S."/>
            <person name="Zhang W."/>
            <person name="Yang X."/>
            <person name="Jeffery I.B."/>
            <person name="Cooney J.C."/>
            <person name="Kagawa T.F."/>
            <person name="Liu W."/>
            <person name="Song Y."/>
            <person name="Salvetti E."/>
            <person name="Wrobel A."/>
            <person name="Rasinkangas P."/>
            <person name="Parkhill J."/>
            <person name="Rea M.C."/>
            <person name="O'Sullivan O."/>
            <person name="Ritari J."/>
            <person name="Douillard F.P."/>
            <person name="Paul Ross R."/>
            <person name="Yang R."/>
            <person name="Briner A.E."/>
            <person name="Felis G.E."/>
            <person name="de Vos W.M."/>
            <person name="Barrangou R."/>
            <person name="Klaenhammer T.R."/>
            <person name="Caufield P.W."/>
            <person name="Cui Y."/>
            <person name="Zhang H."/>
            <person name="O'Toole P.W."/>
        </authorList>
    </citation>
    <scope>NUCLEOTIDE SEQUENCE [LARGE SCALE GENOMIC DNA]</scope>
    <source>
        <strain evidence="4 5">DSM 14857</strain>
    </source>
</reference>
<comment type="caution">
    <text evidence="4">The sequence shown here is derived from an EMBL/GenBank/DDBJ whole genome shotgun (WGS) entry which is preliminary data.</text>
</comment>
<dbReference type="PATRIC" id="fig|1423815.3.peg.1717"/>
<protein>
    <submittedName>
        <fullName evidence="4">Oxidoreductase</fullName>
    </submittedName>
</protein>
<comment type="similarity">
    <text evidence="1">Belongs to the Gfo/Idh/MocA family.</text>
</comment>
<dbReference type="InterPro" id="IPR036291">
    <property type="entry name" value="NAD(P)-bd_dom_sf"/>
</dbReference>
<name>A0A0R1SDI4_9LACO</name>
<dbReference type="Pfam" id="PF01408">
    <property type="entry name" value="GFO_IDH_MocA"/>
    <property type="match status" value="1"/>
</dbReference>
<dbReference type="InterPro" id="IPR000683">
    <property type="entry name" value="Gfo/Idh/MocA-like_OxRdtase_N"/>
</dbReference>
<feature type="domain" description="Gfo/Idh/MocA-like oxidoreductase C-terminal" evidence="3">
    <location>
        <begin position="136"/>
        <end position="341"/>
    </location>
</feature>
<dbReference type="eggNOG" id="COG0673">
    <property type="taxonomic scope" value="Bacteria"/>
</dbReference>
<keyword evidence="5" id="KW-1185">Reference proteome</keyword>
<organism evidence="4 5">
    <name type="scientific">Companilactobacillus versmoldensis DSM 14857 = KCTC 3814</name>
    <dbReference type="NCBI Taxonomy" id="1423815"/>
    <lineage>
        <taxon>Bacteria</taxon>
        <taxon>Bacillati</taxon>
        <taxon>Bacillota</taxon>
        <taxon>Bacilli</taxon>
        <taxon>Lactobacillales</taxon>
        <taxon>Lactobacillaceae</taxon>
        <taxon>Companilactobacillus</taxon>
    </lineage>
</organism>
<dbReference type="PANTHER" id="PTHR43708">
    <property type="entry name" value="CONSERVED EXPRESSED OXIDOREDUCTASE (EUROFUNG)"/>
    <property type="match status" value="1"/>
</dbReference>
<dbReference type="OrthoDB" id="9815825at2"/>
<evidence type="ECO:0000259" key="3">
    <source>
        <dbReference type="Pfam" id="PF02894"/>
    </source>
</evidence>
<gene>
    <name evidence="4" type="ORF">FC27_GL001679</name>
</gene>
<dbReference type="InterPro" id="IPR051317">
    <property type="entry name" value="Gfo/Idh/MocA_oxidoreduct"/>
</dbReference>
<accession>A0A0R1SDI4</accession>
<dbReference type="Proteomes" id="UP000051647">
    <property type="component" value="Unassembled WGS sequence"/>
</dbReference>
<dbReference type="EMBL" id="AZFA01000004">
    <property type="protein sequence ID" value="KRL67654.1"/>
    <property type="molecule type" value="Genomic_DNA"/>
</dbReference>
<feature type="domain" description="Gfo/Idh/MocA-like oxidoreductase N-terminal" evidence="2">
    <location>
        <begin position="3"/>
        <end position="122"/>
    </location>
</feature>
<dbReference type="NCBIfam" id="NF007574">
    <property type="entry name" value="PRK10206.1"/>
    <property type="match status" value="1"/>
</dbReference>
<dbReference type="AlphaFoldDB" id="A0A0R1SDI4"/>
<dbReference type="InterPro" id="IPR004104">
    <property type="entry name" value="Gfo/Idh/MocA-like_OxRdtase_C"/>
</dbReference>
<dbReference type="SUPFAM" id="SSF51735">
    <property type="entry name" value="NAD(P)-binding Rossmann-fold domains"/>
    <property type="match status" value="1"/>
</dbReference>
<dbReference type="RefSeq" id="WP_010624207.1">
    <property type="nucleotide sequence ID" value="NZ_AZFA01000004.1"/>
</dbReference>
<evidence type="ECO:0000259" key="2">
    <source>
        <dbReference type="Pfam" id="PF01408"/>
    </source>
</evidence>
<proteinExistence type="inferred from homology"/>
<sequence length="352" mass="39562">MSLKIAFIGFGKSANRYHLPYLNIRPDFELAKVYTRKPVEEKLARPYLDQGTVFTNDLNDVLSDPQIDLVTICTPASTHYQLAKEVILANKSVIVEKPFVDSVEHAKELLALGKEKGVLVTPYQNRRFDGDYLSVKQVIEQGFLGKILEVESHIDYYRPGKVSQPGTKEQGTFYGLGIHLMDRMVALFGRPKTVAYDIRNNEVADAVDNYFDVDLHYDDSLKVKVKAGFLIASEYPRFIVHGTNGSFIKYGADQQENDLKAGIMPGSAGFGEDSPMYYGVANYHNSNGDWIKKQIKTPIGDYGAFYDGVYQTLINDRPKLVTDEQSITDIELLESGFEQPSTSVHQLTDYQA</sequence>
<dbReference type="PANTHER" id="PTHR43708:SF7">
    <property type="entry name" value="OXIDOREDUCTASE"/>
    <property type="match status" value="1"/>
</dbReference>